<dbReference type="HAMAP" id="MF_00036_B">
    <property type="entry name" value="Ala_tRNA_synth_B"/>
    <property type="match status" value="1"/>
</dbReference>
<evidence type="ECO:0000256" key="7">
    <source>
        <dbReference type="ARBA" id="ARBA00022840"/>
    </source>
</evidence>
<dbReference type="NCBIfam" id="TIGR00344">
    <property type="entry name" value="alaS"/>
    <property type="match status" value="1"/>
</dbReference>
<evidence type="ECO:0000256" key="8">
    <source>
        <dbReference type="ARBA" id="ARBA00022884"/>
    </source>
</evidence>
<dbReference type="InterPro" id="IPR009000">
    <property type="entry name" value="Transl_B-barrel_sf"/>
</dbReference>
<dbReference type="InterPro" id="IPR050058">
    <property type="entry name" value="Ala-tRNA_ligase"/>
</dbReference>
<dbReference type="Gene3D" id="3.30.54.20">
    <property type="match status" value="1"/>
</dbReference>
<organism evidence="14 15">
    <name type="scientific">Agarivorans gilvus</name>
    <dbReference type="NCBI Taxonomy" id="680279"/>
    <lineage>
        <taxon>Bacteria</taxon>
        <taxon>Pseudomonadati</taxon>
        <taxon>Pseudomonadota</taxon>
        <taxon>Gammaproteobacteria</taxon>
        <taxon>Alteromonadales</taxon>
        <taxon>Alteromonadaceae</taxon>
        <taxon>Agarivorans</taxon>
    </lineage>
</organism>
<reference evidence="15" key="1">
    <citation type="journal article" date="2019" name="Int. J. Syst. Evol. Microbiol.">
        <title>The Global Catalogue of Microorganisms (GCM) 10K type strain sequencing project: providing services to taxonomists for standard genome sequencing and annotation.</title>
        <authorList>
            <consortium name="The Broad Institute Genomics Platform"/>
            <consortium name="The Broad Institute Genome Sequencing Center for Infectious Disease"/>
            <person name="Wu L."/>
            <person name="Ma J."/>
        </authorList>
    </citation>
    <scope>NUCLEOTIDE SEQUENCE [LARGE SCALE GENOMIC DNA]</scope>
    <source>
        <strain evidence="15">CGMCC 1.10131</strain>
    </source>
</reference>
<evidence type="ECO:0000256" key="6">
    <source>
        <dbReference type="ARBA" id="ARBA00022833"/>
    </source>
</evidence>
<evidence type="ECO:0000313" key="15">
    <source>
        <dbReference type="Proteomes" id="UP000651977"/>
    </source>
</evidence>
<feature type="domain" description="Alanyl-transfer RNA synthetases family profile" evidence="13">
    <location>
        <begin position="3"/>
        <end position="708"/>
    </location>
</feature>
<dbReference type="Gene3D" id="2.40.30.130">
    <property type="match status" value="1"/>
</dbReference>
<dbReference type="RefSeq" id="WP_055732341.1">
    <property type="nucleotide sequence ID" value="NZ_BMDY01000005.1"/>
</dbReference>
<keyword evidence="15" id="KW-1185">Reference proteome</keyword>
<comment type="subcellular location">
    <subcellularLocation>
        <location evidence="11">Cytoplasm</location>
    </subcellularLocation>
</comment>
<dbReference type="InterPro" id="IPR018164">
    <property type="entry name" value="Ala-tRNA-synth_IIc_N"/>
</dbReference>
<gene>
    <name evidence="11 14" type="primary">alaS</name>
    <name evidence="14" type="ORF">GCM10007414_10510</name>
</gene>
<dbReference type="SUPFAM" id="SSF55186">
    <property type="entry name" value="ThrRS/AlaRS common domain"/>
    <property type="match status" value="1"/>
</dbReference>
<dbReference type="PANTHER" id="PTHR11777:SF9">
    <property type="entry name" value="ALANINE--TRNA LIGASE, CYTOPLASMIC"/>
    <property type="match status" value="1"/>
</dbReference>
<dbReference type="InterPro" id="IPR003156">
    <property type="entry name" value="DHHA1_dom"/>
</dbReference>
<evidence type="ECO:0000256" key="3">
    <source>
        <dbReference type="ARBA" id="ARBA00022598"/>
    </source>
</evidence>
<keyword evidence="4 11" id="KW-0479">Metal-binding</keyword>
<dbReference type="Pfam" id="PF07973">
    <property type="entry name" value="tRNA_SAD"/>
    <property type="match status" value="1"/>
</dbReference>
<dbReference type="Gene3D" id="3.30.930.10">
    <property type="entry name" value="Bira Bifunctional Protein, Domain 2"/>
    <property type="match status" value="1"/>
</dbReference>
<feature type="binding site" evidence="11">
    <location>
        <position position="567"/>
    </location>
    <ligand>
        <name>Zn(2+)</name>
        <dbReference type="ChEBI" id="CHEBI:29105"/>
    </ligand>
</feature>
<dbReference type="InterPro" id="IPR012947">
    <property type="entry name" value="tRNA_SAD"/>
</dbReference>
<feature type="binding site" evidence="11">
    <location>
        <position position="669"/>
    </location>
    <ligand>
        <name>Zn(2+)</name>
        <dbReference type="ChEBI" id="CHEBI:29105"/>
    </ligand>
</feature>
<evidence type="ECO:0000256" key="9">
    <source>
        <dbReference type="ARBA" id="ARBA00022917"/>
    </source>
</evidence>
<dbReference type="Pfam" id="PF02272">
    <property type="entry name" value="DHHA1"/>
    <property type="match status" value="1"/>
</dbReference>
<dbReference type="Gene3D" id="3.10.310.40">
    <property type="match status" value="1"/>
</dbReference>
<evidence type="ECO:0000256" key="2">
    <source>
        <dbReference type="ARBA" id="ARBA00022555"/>
    </source>
</evidence>
<sequence>MKMTSAEVREAFLSFFNSKNHQIVASSSLVPHDDPTLLFTNAGMNQFKDVFLGIDKRNYSRATTSQRCVRAGGKHNDLENVGYTARHHTFFEMLGNFSFGDYFKEDAISYAWEFLTEVVKLPKEKLLVTVYQSDDEAFDIWANKIGVPKDRIVRIGDKSPEKKFESDNFWQMGDTGPCGPCTEIFYDHGEHIWGGPPGSPEEDGDRFIEIWNVVFMQFNRQADGRMEPLPNPSVDTGMGLERISAILQGVHSNYEIDIFQNLIAAAAEIIGTKDLENKSLRVIADHIRSCGFLIADGVMPANEGRGYVLRRIIRRAVRHGNKLGASEAFFYKLLPALIKEMGEAYPELPKQLPVIERVLKLEEEQFAKTLDRGLMILDEALNELEGTVIPGELVFKLYDTYGFPADLTGDIARERELTIDEAQFEAAMQAQRERAKQASNFGTDYNDNLVIDAETEFLGYQHLEAQAKIIEIYRDGQSQSQLNEGEHAIVVLDKTPFYAESGGQAGDAGELIYSGGSFVVQDTVKIGKAFVHKGYVQGAPLTLPLEVKASVDSRRRWNTALNHSVTHLLHAALRQTLGEHVTQKGSLVEAARLRFDFSHFEAVSMKSIRQVEHLVNQQIRRNLPVITKVMNLDEAKQAGAMALFGEKYDDDVRVVSMGDFSTELCGGTHVNHTGDIGFFKITSEAGIAAGVRRIEAVTGQFAIDLIHRLAEETEKAANLVKGDQFNIGEKVMQLVDRNKMLEKDISQLKAKLASAASNNATDQIQTINGVKVLLAHLEGVEGKALRSSVDELKVKLDSGVILLAAVNDGKVSLVAGVTKDLTSRVKAGEMVNIAAQCVGGKGGGRPDMAQAGGNQADGLPKALENVKQWLSEQL</sequence>
<evidence type="ECO:0000313" key="14">
    <source>
        <dbReference type="EMBL" id="GGA99379.1"/>
    </source>
</evidence>
<dbReference type="InterPro" id="IPR018162">
    <property type="entry name" value="Ala-tRNA-ligase_IIc_anticod-bd"/>
</dbReference>
<protein>
    <recommendedName>
        <fullName evidence="11">Alanine--tRNA ligase</fullName>
        <ecNumber evidence="11">6.1.1.7</ecNumber>
    </recommendedName>
    <alternativeName>
        <fullName evidence="11">Alanyl-tRNA synthetase</fullName>
        <shortName evidence="11">AlaRS</shortName>
    </alternativeName>
</protein>
<keyword evidence="12" id="KW-0175">Coiled coil</keyword>
<comment type="catalytic activity">
    <reaction evidence="11">
        <text>tRNA(Ala) + L-alanine + ATP = L-alanyl-tRNA(Ala) + AMP + diphosphate</text>
        <dbReference type="Rhea" id="RHEA:12540"/>
        <dbReference type="Rhea" id="RHEA-COMP:9657"/>
        <dbReference type="Rhea" id="RHEA-COMP:9923"/>
        <dbReference type="ChEBI" id="CHEBI:30616"/>
        <dbReference type="ChEBI" id="CHEBI:33019"/>
        <dbReference type="ChEBI" id="CHEBI:57972"/>
        <dbReference type="ChEBI" id="CHEBI:78442"/>
        <dbReference type="ChEBI" id="CHEBI:78497"/>
        <dbReference type="ChEBI" id="CHEBI:456215"/>
        <dbReference type="EC" id="6.1.1.7"/>
    </reaction>
</comment>
<evidence type="ECO:0000256" key="11">
    <source>
        <dbReference type="HAMAP-Rule" id="MF_00036"/>
    </source>
</evidence>
<dbReference type="EC" id="6.1.1.7" evidence="11"/>
<feature type="coiled-coil region" evidence="12">
    <location>
        <begin position="731"/>
        <end position="758"/>
    </location>
</feature>
<name>A0ABQ1HZT9_9ALTE</name>
<comment type="function">
    <text evidence="11">Catalyzes the attachment of alanine to tRNA(Ala) in a two-step reaction: alanine is first activated by ATP to form Ala-AMP and then transferred to the acceptor end of tRNA(Ala). Also edits incorrectly charged Ser-tRNA(Ala) and Gly-tRNA(Ala) via its editing domain.</text>
</comment>
<comment type="caution">
    <text evidence="14">The sequence shown here is derived from an EMBL/GenBank/DDBJ whole genome shotgun (WGS) entry which is preliminary data.</text>
</comment>
<dbReference type="SMART" id="SM00863">
    <property type="entry name" value="tRNA_SAD"/>
    <property type="match status" value="1"/>
</dbReference>
<dbReference type="InterPro" id="IPR018165">
    <property type="entry name" value="Ala-tRNA-synth_IIc_core"/>
</dbReference>
<dbReference type="SUPFAM" id="SSF55681">
    <property type="entry name" value="Class II aaRS and biotin synthetases"/>
    <property type="match status" value="1"/>
</dbReference>
<keyword evidence="6 11" id="KW-0862">Zinc</keyword>
<dbReference type="GO" id="GO:0016874">
    <property type="term" value="F:ligase activity"/>
    <property type="evidence" value="ECO:0007669"/>
    <property type="project" value="UniProtKB-KW"/>
</dbReference>
<keyword evidence="9 11" id="KW-0648">Protein biosynthesis</keyword>
<keyword evidence="8 11" id="KW-0694">RNA-binding</keyword>
<evidence type="ECO:0000256" key="10">
    <source>
        <dbReference type="ARBA" id="ARBA00023146"/>
    </source>
</evidence>
<dbReference type="SUPFAM" id="SSF50447">
    <property type="entry name" value="Translation proteins"/>
    <property type="match status" value="1"/>
</dbReference>
<evidence type="ECO:0000256" key="1">
    <source>
        <dbReference type="ARBA" id="ARBA00008226"/>
    </source>
</evidence>
<dbReference type="InterPro" id="IPR023033">
    <property type="entry name" value="Ala_tRNA_ligase_euk/bac"/>
</dbReference>
<dbReference type="PRINTS" id="PR00980">
    <property type="entry name" value="TRNASYNTHALA"/>
</dbReference>
<feature type="binding site" evidence="11">
    <location>
        <position position="563"/>
    </location>
    <ligand>
        <name>Zn(2+)</name>
        <dbReference type="ChEBI" id="CHEBI:29105"/>
    </ligand>
</feature>
<dbReference type="PROSITE" id="PS50860">
    <property type="entry name" value="AA_TRNA_LIGASE_II_ALA"/>
    <property type="match status" value="1"/>
</dbReference>
<dbReference type="InterPro" id="IPR045864">
    <property type="entry name" value="aa-tRNA-synth_II/BPL/LPL"/>
</dbReference>
<keyword evidence="7 11" id="KW-0067">ATP-binding</keyword>
<proteinExistence type="inferred from homology"/>
<comment type="similarity">
    <text evidence="1 11">Belongs to the class-II aminoacyl-tRNA synthetase family.</text>
</comment>
<keyword evidence="5 11" id="KW-0547">Nucleotide-binding</keyword>
<dbReference type="InterPro" id="IPR018163">
    <property type="entry name" value="Thr/Ala-tRNA-synth_IIc_edit"/>
</dbReference>
<dbReference type="InterPro" id="IPR002318">
    <property type="entry name" value="Ala-tRNA-lgiase_IIc"/>
</dbReference>
<dbReference type="EMBL" id="BMDY01000005">
    <property type="protein sequence ID" value="GGA99379.1"/>
    <property type="molecule type" value="Genomic_DNA"/>
</dbReference>
<accession>A0ABQ1HZT9</accession>
<evidence type="ECO:0000256" key="4">
    <source>
        <dbReference type="ARBA" id="ARBA00022723"/>
    </source>
</evidence>
<keyword evidence="3 11" id="KW-0436">Ligase</keyword>
<dbReference type="Pfam" id="PF01411">
    <property type="entry name" value="tRNA-synt_2c"/>
    <property type="match status" value="1"/>
</dbReference>
<dbReference type="Proteomes" id="UP000651977">
    <property type="component" value="Unassembled WGS sequence"/>
</dbReference>
<keyword evidence="11" id="KW-0963">Cytoplasm</keyword>
<keyword evidence="10 11" id="KW-0030">Aminoacyl-tRNA synthetase</keyword>
<evidence type="ECO:0000259" key="13">
    <source>
        <dbReference type="PROSITE" id="PS50860"/>
    </source>
</evidence>
<comment type="domain">
    <text evidence="11">Consists of three domains; the N-terminal catalytic domain, the editing domain and the C-terminal C-Ala domain. The editing domain removes incorrectly charged amino acids, while the C-Ala domain, along with tRNA(Ala), serves as a bridge to cooperatively bring together the editing and aminoacylation centers thus stimulating deacylation of misacylated tRNAs.</text>
</comment>
<evidence type="ECO:0000256" key="5">
    <source>
        <dbReference type="ARBA" id="ARBA00022741"/>
    </source>
</evidence>
<feature type="binding site" evidence="11">
    <location>
        <position position="665"/>
    </location>
    <ligand>
        <name>Zn(2+)</name>
        <dbReference type="ChEBI" id="CHEBI:29105"/>
    </ligand>
</feature>
<comment type="cofactor">
    <cofactor evidence="11">
        <name>Zn(2+)</name>
        <dbReference type="ChEBI" id="CHEBI:29105"/>
    </cofactor>
    <text evidence="11">Binds 1 zinc ion per subunit.</text>
</comment>
<dbReference type="Gene3D" id="3.30.980.10">
    <property type="entry name" value="Threonyl-trna Synthetase, Chain A, domain 2"/>
    <property type="match status" value="1"/>
</dbReference>
<evidence type="ECO:0000256" key="12">
    <source>
        <dbReference type="SAM" id="Coils"/>
    </source>
</evidence>
<dbReference type="PANTHER" id="PTHR11777">
    <property type="entry name" value="ALANYL-TRNA SYNTHETASE"/>
    <property type="match status" value="1"/>
</dbReference>
<keyword evidence="2 11" id="KW-0820">tRNA-binding</keyword>
<dbReference type="SUPFAM" id="SSF101353">
    <property type="entry name" value="Putative anticodon-binding domain of alanyl-tRNA synthetase (AlaRS)"/>
    <property type="match status" value="1"/>
</dbReference>
<dbReference type="CDD" id="cd00673">
    <property type="entry name" value="AlaRS_core"/>
    <property type="match status" value="1"/>
</dbReference>